<accession>A0ABP8UG00</accession>
<evidence type="ECO:0000313" key="2">
    <source>
        <dbReference type="Proteomes" id="UP001501442"/>
    </source>
</evidence>
<keyword evidence="2" id="KW-1185">Reference proteome</keyword>
<dbReference type="EMBL" id="BAABHK010000008">
    <property type="protein sequence ID" value="GAA4630425.1"/>
    <property type="molecule type" value="Genomic_DNA"/>
</dbReference>
<gene>
    <name evidence="1" type="ORF">GCM10023196_055740</name>
</gene>
<sequence length="106" mass="11979">MGEETSAGAIVRHLHELKIALELAGYIATVNRPPGMPPYLTAVNPEVSRLSETIRCGRRHPDDEQLWVRGRRTEAATTAIELYDRLKAEHDPRRVLLPKAERERSA</sequence>
<protein>
    <submittedName>
        <fullName evidence="1">Uncharacterized protein</fullName>
    </submittedName>
</protein>
<organism evidence="1 2">
    <name type="scientific">Actinoallomurus vinaceus</name>
    <dbReference type="NCBI Taxonomy" id="1080074"/>
    <lineage>
        <taxon>Bacteria</taxon>
        <taxon>Bacillati</taxon>
        <taxon>Actinomycetota</taxon>
        <taxon>Actinomycetes</taxon>
        <taxon>Streptosporangiales</taxon>
        <taxon>Thermomonosporaceae</taxon>
        <taxon>Actinoallomurus</taxon>
    </lineage>
</organism>
<reference evidence="2" key="1">
    <citation type="journal article" date="2019" name="Int. J. Syst. Evol. Microbiol.">
        <title>The Global Catalogue of Microorganisms (GCM) 10K type strain sequencing project: providing services to taxonomists for standard genome sequencing and annotation.</title>
        <authorList>
            <consortium name="The Broad Institute Genomics Platform"/>
            <consortium name="The Broad Institute Genome Sequencing Center for Infectious Disease"/>
            <person name="Wu L."/>
            <person name="Ma J."/>
        </authorList>
    </citation>
    <scope>NUCLEOTIDE SEQUENCE [LARGE SCALE GENOMIC DNA]</scope>
    <source>
        <strain evidence="2">JCM 17939</strain>
    </source>
</reference>
<proteinExistence type="predicted"/>
<comment type="caution">
    <text evidence="1">The sequence shown here is derived from an EMBL/GenBank/DDBJ whole genome shotgun (WGS) entry which is preliminary data.</text>
</comment>
<dbReference type="Proteomes" id="UP001501442">
    <property type="component" value="Unassembled WGS sequence"/>
</dbReference>
<evidence type="ECO:0000313" key="1">
    <source>
        <dbReference type="EMBL" id="GAA4630425.1"/>
    </source>
</evidence>
<name>A0ABP8UG00_9ACTN</name>